<feature type="transmembrane region" description="Helical" evidence="6">
    <location>
        <begin position="57"/>
        <end position="78"/>
    </location>
</feature>
<dbReference type="InterPro" id="IPR036259">
    <property type="entry name" value="MFS_trans_sf"/>
</dbReference>
<evidence type="ECO:0000256" key="1">
    <source>
        <dbReference type="ARBA" id="ARBA00004651"/>
    </source>
</evidence>
<keyword evidence="5 6" id="KW-0472">Membrane</keyword>
<evidence type="ECO:0000256" key="4">
    <source>
        <dbReference type="ARBA" id="ARBA00022989"/>
    </source>
</evidence>
<dbReference type="Proteomes" id="UP000619260">
    <property type="component" value="Unassembled WGS sequence"/>
</dbReference>
<sequence length="460" mass="48391">MKPGVDDRSHNVVAVLRQRGFRRLLGVRLTSHVADGWFQAGLAGSVLFNPEKGASSALAIALGFAVLLVPYSLVGPYVGVFLDRWSRRQILYVANLLRAALALPAAALIFSGTEGLPFLVLAFLIIGINRFFIAGISAAIPHVVDDRRLVTANAFASTLGSICFSVGLGSAVAGLNRLFEASFHGYGLIASLAAVGYTASALMARYFFTRDALGPDDTPELDWRTALADSGRGMVAGVRHLTAQRGAAFALAAQSGQRVLFGVLTMTMLLLFRGPFAGGDDVTGSIPGLAAVGAAIGLGVFAASLLTPPVARRIGGWRWLTLVLALEGLAVGVLGPSFDLALLGVAVFMVGLAGQGVKIVVDTDLQHECADDFRGRVFSLSDTAFNVSYVFGLLLAALVLPPDGESVGVLLTVAFGFVAVAIWYAATGGRWAQRVGDDIRLPEDEAADRVRRELARSGRH</sequence>
<feature type="transmembrane region" description="Helical" evidence="6">
    <location>
        <begin position="319"/>
        <end position="335"/>
    </location>
</feature>
<feature type="transmembrane region" description="Helical" evidence="6">
    <location>
        <begin position="116"/>
        <end position="140"/>
    </location>
</feature>
<comment type="caution">
    <text evidence="7">The sequence shown here is derived from an EMBL/GenBank/DDBJ whole genome shotgun (WGS) entry which is preliminary data.</text>
</comment>
<dbReference type="GO" id="GO:0022857">
    <property type="term" value="F:transmembrane transporter activity"/>
    <property type="evidence" value="ECO:0007669"/>
    <property type="project" value="InterPro"/>
</dbReference>
<dbReference type="Gene3D" id="1.20.1250.20">
    <property type="entry name" value="MFS general substrate transporter like domains"/>
    <property type="match status" value="1"/>
</dbReference>
<name>A0A8J4DW56_9ACTN</name>
<feature type="transmembrane region" description="Helical" evidence="6">
    <location>
        <begin position="90"/>
        <end position="110"/>
    </location>
</feature>
<dbReference type="CDD" id="cd06173">
    <property type="entry name" value="MFS_MefA_like"/>
    <property type="match status" value="1"/>
</dbReference>
<keyword evidence="4 6" id="KW-1133">Transmembrane helix</keyword>
<evidence type="ECO:0000313" key="7">
    <source>
        <dbReference type="EMBL" id="GIJ50817.1"/>
    </source>
</evidence>
<dbReference type="AlphaFoldDB" id="A0A8J4DW56"/>
<feature type="transmembrane region" description="Helical" evidence="6">
    <location>
        <begin position="152"/>
        <end position="173"/>
    </location>
</feature>
<feature type="transmembrane region" description="Helical" evidence="6">
    <location>
        <begin position="288"/>
        <end position="307"/>
    </location>
</feature>
<feature type="transmembrane region" description="Helical" evidence="6">
    <location>
        <begin position="185"/>
        <end position="208"/>
    </location>
</feature>
<dbReference type="InterPro" id="IPR011701">
    <property type="entry name" value="MFS"/>
</dbReference>
<dbReference type="SUPFAM" id="SSF103473">
    <property type="entry name" value="MFS general substrate transporter"/>
    <property type="match status" value="1"/>
</dbReference>
<gene>
    <name evidence="7" type="ORF">Val02_77030</name>
</gene>
<reference evidence="7" key="1">
    <citation type="submission" date="2021-01" db="EMBL/GenBank/DDBJ databases">
        <title>Whole genome shotgun sequence of Virgisporangium aliadipatigenens NBRC 105644.</title>
        <authorList>
            <person name="Komaki H."/>
            <person name="Tamura T."/>
        </authorList>
    </citation>
    <scope>NUCLEOTIDE SEQUENCE</scope>
    <source>
        <strain evidence="7">NBRC 105644</strain>
    </source>
</reference>
<comment type="subcellular location">
    <subcellularLocation>
        <location evidence="1">Cell membrane</location>
        <topology evidence="1">Multi-pass membrane protein</topology>
    </subcellularLocation>
</comment>
<dbReference type="PANTHER" id="PTHR23513:SF17">
    <property type="entry name" value="MEMBRANE PROTEIN"/>
    <property type="match status" value="1"/>
</dbReference>
<evidence type="ECO:0000313" key="8">
    <source>
        <dbReference type="Proteomes" id="UP000619260"/>
    </source>
</evidence>
<dbReference type="PANTHER" id="PTHR23513">
    <property type="entry name" value="INTEGRAL MEMBRANE EFFLUX PROTEIN-RELATED"/>
    <property type="match status" value="1"/>
</dbReference>
<feature type="transmembrane region" description="Helical" evidence="6">
    <location>
        <begin position="406"/>
        <end position="426"/>
    </location>
</feature>
<evidence type="ECO:0000256" key="3">
    <source>
        <dbReference type="ARBA" id="ARBA00022692"/>
    </source>
</evidence>
<feature type="transmembrane region" description="Helical" evidence="6">
    <location>
        <begin position="341"/>
        <end position="361"/>
    </location>
</feature>
<organism evidence="7 8">
    <name type="scientific">Virgisporangium aliadipatigenens</name>
    <dbReference type="NCBI Taxonomy" id="741659"/>
    <lineage>
        <taxon>Bacteria</taxon>
        <taxon>Bacillati</taxon>
        <taxon>Actinomycetota</taxon>
        <taxon>Actinomycetes</taxon>
        <taxon>Micromonosporales</taxon>
        <taxon>Micromonosporaceae</taxon>
        <taxon>Virgisporangium</taxon>
    </lineage>
</organism>
<evidence type="ECO:0000256" key="6">
    <source>
        <dbReference type="SAM" id="Phobius"/>
    </source>
</evidence>
<protein>
    <submittedName>
        <fullName evidence="7">MFS transporter</fullName>
    </submittedName>
</protein>
<proteinExistence type="predicted"/>
<evidence type="ECO:0000256" key="5">
    <source>
        <dbReference type="ARBA" id="ARBA00023136"/>
    </source>
</evidence>
<accession>A0A8J4DW56</accession>
<dbReference type="Pfam" id="PF07690">
    <property type="entry name" value="MFS_1"/>
    <property type="match status" value="1"/>
</dbReference>
<feature type="transmembrane region" description="Helical" evidence="6">
    <location>
        <begin position="382"/>
        <end position="400"/>
    </location>
</feature>
<feature type="transmembrane region" description="Helical" evidence="6">
    <location>
        <begin position="259"/>
        <end position="276"/>
    </location>
</feature>
<dbReference type="GO" id="GO:0005886">
    <property type="term" value="C:plasma membrane"/>
    <property type="evidence" value="ECO:0007669"/>
    <property type="project" value="UniProtKB-SubCell"/>
</dbReference>
<evidence type="ECO:0000256" key="2">
    <source>
        <dbReference type="ARBA" id="ARBA00022475"/>
    </source>
</evidence>
<keyword evidence="3 6" id="KW-0812">Transmembrane</keyword>
<dbReference type="EMBL" id="BOPF01000039">
    <property type="protein sequence ID" value="GIJ50817.1"/>
    <property type="molecule type" value="Genomic_DNA"/>
</dbReference>
<keyword evidence="2" id="KW-1003">Cell membrane</keyword>
<keyword evidence="8" id="KW-1185">Reference proteome</keyword>